<feature type="signal peptide" evidence="1">
    <location>
        <begin position="1"/>
        <end position="20"/>
    </location>
</feature>
<keyword evidence="1" id="KW-0732">Signal</keyword>
<evidence type="ECO:0000313" key="2">
    <source>
        <dbReference type="EMBL" id="SDD61319.1"/>
    </source>
</evidence>
<dbReference type="RefSeq" id="WP_091241873.1">
    <property type="nucleotide sequence ID" value="NZ_FNAG01000004.1"/>
</dbReference>
<protein>
    <submittedName>
        <fullName evidence="2">Phosphate-selective porin OprO and OprP</fullName>
    </submittedName>
</protein>
<sequence>MKTVLSLLGLALGAGLGASAAQAQALPQGWTLTPTLSANYDWLRVDEDARAFPDVRDFRRARIGITIKSGERWQLRGEHDVEERTAPELSFQWFLGGGRHLRFGQFKHPFLLDDVINERQTPLMEQSLTAAYAVSRRLGVAYGQSNERHSFDLSLFDKRLDGRFEGSGLATRYTRVLSRSGEGLLHVGGSLAIDSPRSDSARWNVRPESGIASRSLVDTGTFADVDQNQRFAAEALWLHGPWSLQAEHAIGRSTRSQAGDFSSNASYALISWSPSGHARSYKSGVVGSPKAGEGEMPWELFLRFSRIDLDDAPVLGGTQRDWTLGATWYVHPNVRLLANYTAVRSARRGVADDPNLLQFRIQLSY</sequence>
<dbReference type="Gene3D" id="2.40.160.10">
    <property type="entry name" value="Porin"/>
    <property type="match status" value="1"/>
</dbReference>
<dbReference type="Proteomes" id="UP000199603">
    <property type="component" value="Unassembled WGS sequence"/>
</dbReference>
<dbReference type="InterPro" id="IPR023614">
    <property type="entry name" value="Porin_dom_sf"/>
</dbReference>
<proteinExistence type="predicted"/>
<dbReference type="OrthoDB" id="9807854at2"/>
<dbReference type="STRING" id="265719.SAMN04488509_104151"/>
<gene>
    <name evidence="2" type="ORF">SAMN04488509_104151</name>
</gene>
<evidence type="ECO:0000313" key="3">
    <source>
        <dbReference type="Proteomes" id="UP000199603"/>
    </source>
</evidence>
<evidence type="ECO:0000256" key="1">
    <source>
        <dbReference type="SAM" id="SignalP"/>
    </source>
</evidence>
<keyword evidence="3" id="KW-1185">Reference proteome</keyword>
<feature type="chain" id="PRO_5011660572" evidence="1">
    <location>
        <begin position="21"/>
        <end position="365"/>
    </location>
</feature>
<accession>A0A1G6W652</accession>
<dbReference type="SUPFAM" id="SSF56935">
    <property type="entry name" value="Porins"/>
    <property type="match status" value="1"/>
</dbReference>
<dbReference type="AlphaFoldDB" id="A0A1G6W652"/>
<organism evidence="2 3">
    <name type="scientific">Aquimonas voraii</name>
    <dbReference type="NCBI Taxonomy" id="265719"/>
    <lineage>
        <taxon>Bacteria</taxon>
        <taxon>Pseudomonadati</taxon>
        <taxon>Pseudomonadota</taxon>
        <taxon>Gammaproteobacteria</taxon>
        <taxon>Lysobacterales</taxon>
        <taxon>Lysobacteraceae</taxon>
        <taxon>Aquimonas</taxon>
    </lineage>
</organism>
<dbReference type="Pfam" id="PF07396">
    <property type="entry name" value="Porin_O_P"/>
    <property type="match status" value="1"/>
</dbReference>
<dbReference type="EMBL" id="FNAG01000004">
    <property type="protein sequence ID" value="SDD61319.1"/>
    <property type="molecule type" value="Genomic_DNA"/>
</dbReference>
<dbReference type="InterPro" id="IPR010870">
    <property type="entry name" value="Porin_O/P"/>
</dbReference>
<reference evidence="2 3" key="1">
    <citation type="submission" date="2016-10" db="EMBL/GenBank/DDBJ databases">
        <authorList>
            <person name="de Groot N.N."/>
        </authorList>
    </citation>
    <scope>NUCLEOTIDE SEQUENCE [LARGE SCALE GENOMIC DNA]</scope>
    <source>
        <strain evidence="2 3">DSM 16957</strain>
    </source>
</reference>
<name>A0A1G6W652_9GAMM</name>